<feature type="transmembrane region" description="Helical" evidence="2">
    <location>
        <begin position="145"/>
        <end position="166"/>
    </location>
</feature>
<feature type="transmembrane region" description="Helical" evidence="2">
    <location>
        <begin position="90"/>
        <end position="110"/>
    </location>
</feature>
<dbReference type="AlphaFoldDB" id="A0A939GF62"/>
<evidence type="ECO:0000256" key="1">
    <source>
        <dbReference type="SAM" id="MobiDB-lite"/>
    </source>
</evidence>
<feature type="region of interest" description="Disordered" evidence="1">
    <location>
        <begin position="409"/>
        <end position="429"/>
    </location>
</feature>
<evidence type="ECO:0000313" key="3">
    <source>
        <dbReference type="EMBL" id="MBO0936104.1"/>
    </source>
</evidence>
<gene>
    <name evidence="3" type="ORF">J2I47_06055</name>
</gene>
<feature type="transmembrane region" description="Helical" evidence="2">
    <location>
        <begin position="365"/>
        <end position="382"/>
    </location>
</feature>
<dbReference type="Pfam" id="PF06772">
    <property type="entry name" value="LtrA"/>
    <property type="match status" value="1"/>
</dbReference>
<dbReference type="PANTHER" id="PTHR36840">
    <property type="entry name" value="BLL5714 PROTEIN"/>
    <property type="match status" value="1"/>
</dbReference>
<feature type="transmembrane region" description="Helical" evidence="2">
    <location>
        <begin position="54"/>
        <end position="70"/>
    </location>
</feature>
<organism evidence="3 4">
    <name type="scientific">Fibrella rubiginis</name>
    <dbReference type="NCBI Taxonomy" id="2817060"/>
    <lineage>
        <taxon>Bacteria</taxon>
        <taxon>Pseudomonadati</taxon>
        <taxon>Bacteroidota</taxon>
        <taxon>Cytophagia</taxon>
        <taxon>Cytophagales</taxon>
        <taxon>Spirosomataceae</taxon>
        <taxon>Fibrella</taxon>
    </lineage>
</organism>
<feature type="transmembrane region" description="Helical" evidence="2">
    <location>
        <begin position="331"/>
        <end position="353"/>
    </location>
</feature>
<feature type="transmembrane region" description="Helical" evidence="2">
    <location>
        <begin position="210"/>
        <end position="230"/>
    </location>
</feature>
<feature type="transmembrane region" description="Helical" evidence="2">
    <location>
        <begin position="388"/>
        <end position="407"/>
    </location>
</feature>
<dbReference type="InterPro" id="IPR010640">
    <property type="entry name" value="Low_temperature_requirement_A"/>
</dbReference>
<evidence type="ECO:0000313" key="4">
    <source>
        <dbReference type="Proteomes" id="UP000664034"/>
    </source>
</evidence>
<dbReference type="RefSeq" id="WP_207363647.1">
    <property type="nucleotide sequence ID" value="NZ_JAFMYV010000002.1"/>
</dbReference>
<proteinExistence type="predicted"/>
<feature type="transmembrane region" description="Helical" evidence="2">
    <location>
        <begin position="116"/>
        <end position="133"/>
    </location>
</feature>
<evidence type="ECO:0000256" key="2">
    <source>
        <dbReference type="SAM" id="Phobius"/>
    </source>
</evidence>
<dbReference type="EMBL" id="JAFMYV010000002">
    <property type="protein sequence ID" value="MBO0936104.1"/>
    <property type="molecule type" value="Genomic_DNA"/>
</dbReference>
<keyword evidence="4" id="KW-1185">Reference proteome</keyword>
<comment type="caution">
    <text evidence="3">The sequence shown here is derived from an EMBL/GenBank/DDBJ whole genome shotgun (WGS) entry which is preliminary data.</text>
</comment>
<feature type="transmembrane region" description="Helical" evidence="2">
    <location>
        <begin position="236"/>
        <end position="255"/>
    </location>
</feature>
<keyword evidence="2" id="KW-0472">Membrane</keyword>
<reference evidence="3" key="1">
    <citation type="submission" date="2021-03" db="EMBL/GenBank/DDBJ databases">
        <title>Fibrella sp. HMF5335 genome sequencing and assembly.</title>
        <authorList>
            <person name="Kang H."/>
            <person name="Kim H."/>
            <person name="Bae S."/>
            <person name="Joh K."/>
        </authorList>
    </citation>
    <scope>NUCLEOTIDE SEQUENCE</scope>
    <source>
        <strain evidence="3">HMF5335</strain>
    </source>
</reference>
<keyword evidence="2" id="KW-1133">Transmembrane helix</keyword>
<feature type="transmembrane region" description="Helical" evidence="2">
    <location>
        <begin position="296"/>
        <end position="319"/>
    </location>
</feature>
<name>A0A939GF62_9BACT</name>
<accession>A0A939GF62</accession>
<dbReference type="Proteomes" id="UP000664034">
    <property type="component" value="Unassembled WGS sequence"/>
</dbReference>
<sequence>MARPTRKDRHVPRLRSDELKGERRTTWAELLNDLVYTAIVAQLANRLIHHLDGLALGQFFLLYVPVWWLWNGQTHYATRFDSEQDVVHRILGCLQLVGLLVLAGAIPTAIETNATVYALTYALVRGILLLEYVRAWHYVPKARPYIKVILIGFSISILIWIASIGIRPPYRYALWAVALLIELATPITSGGKLHRDFPPDVRHLPERYGLFTLLVLGQAVTGIVQGLVASPFQAKNIAATCLGGLLIFGLWWAYFDRLDDDAVRELTQTHIEEEKGNKLKAETDEQSKPTVRRYTLWLYIHLPLTVALTVMGVALTYAIKTIGQPPSDLLRWLLTGSVGVYLLAEALISYTTLHAGPAHISFKRGVAVRAGTGVAVLLLGWLTQPDLLVLLCATTGIVMALIISDQLSPDAPESTERTGDDSQQPEKGF</sequence>
<keyword evidence="2" id="KW-0812">Transmembrane</keyword>
<protein>
    <submittedName>
        <fullName evidence="3">Low temperature requirement protein A</fullName>
    </submittedName>
</protein>
<dbReference type="PANTHER" id="PTHR36840:SF1">
    <property type="entry name" value="BLL5714 PROTEIN"/>
    <property type="match status" value="1"/>
</dbReference>